<evidence type="ECO:0000313" key="4">
    <source>
        <dbReference type="Proteomes" id="UP000510686"/>
    </source>
</evidence>
<reference evidence="3 4" key="1">
    <citation type="submission" date="2020-07" db="EMBL/GenBank/DDBJ databases">
        <title>Telomere length de novo assembly of all 7 chromosomes of the fungus, Metarhizium brunneum, using a novel assembly pipeline.</title>
        <authorList>
            <person name="Saud z."/>
            <person name="Kortsinoglou A."/>
            <person name="Kouvelis V.N."/>
            <person name="Butt T.M."/>
        </authorList>
    </citation>
    <scope>NUCLEOTIDE SEQUENCE [LARGE SCALE GENOMIC DNA]</scope>
    <source>
        <strain evidence="3 4">4556</strain>
    </source>
</reference>
<dbReference type="Proteomes" id="UP000510686">
    <property type="component" value="Chromosome 6"/>
</dbReference>
<dbReference type="AlphaFoldDB" id="A0A7D5V3V1"/>
<keyword evidence="2" id="KW-0472">Membrane</keyword>
<keyword evidence="2" id="KW-1133">Transmembrane helix</keyword>
<feature type="region of interest" description="Disordered" evidence="1">
    <location>
        <begin position="48"/>
        <end position="97"/>
    </location>
</feature>
<feature type="compositionally biased region" description="Basic residues" evidence="1">
    <location>
        <begin position="48"/>
        <end position="58"/>
    </location>
</feature>
<protein>
    <submittedName>
        <fullName evidence="3">Uncharacterized protein</fullName>
    </submittedName>
</protein>
<keyword evidence="4" id="KW-1185">Reference proteome</keyword>
<dbReference type="KEGG" id="mbrn:26240410"/>
<dbReference type="EMBL" id="CP058937">
    <property type="protein sequence ID" value="QLI73894.1"/>
    <property type="molecule type" value="Genomic_DNA"/>
</dbReference>
<evidence type="ECO:0000313" key="3">
    <source>
        <dbReference type="EMBL" id="QLI73894.1"/>
    </source>
</evidence>
<dbReference type="RefSeq" id="XP_014545987.1">
    <property type="nucleotide sequence ID" value="XM_014690501.1"/>
</dbReference>
<feature type="transmembrane region" description="Helical" evidence="2">
    <location>
        <begin position="195"/>
        <end position="217"/>
    </location>
</feature>
<accession>A0A7D5V3V1</accession>
<proteinExistence type="predicted"/>
<gene>
    <name evidence="3" type="ORF">G6M90_00g103610</name>
</gene>
<keyword evidence="2" id="KW-0812">Transmembrane</keyword>
<sequence length="245" mass="26838">MKEGNDESGVYTHTLSVPYIWFPALHWPRPWTSWAVRWRVFGAQLRPGGRKAKRRRPLPRTGIIEQPSEARTWASPEPRAQSPEQRREHVAAPPEHIVPSRVPATSWHLGGLATASFGRDSISSGSPLGRGRGETGDLGARGGLLSARLCGLVDMDCPCLVGVSGLYGDHIGDAARRGLHGQGWVVWKGGHMRRLWLWAQGHFGHALLLVAVLASFLPSLPSRWTRSLSQGAISHKSSQSPDDSH</sequence>
<name>A0A7D5V3V1_9HYPO</name>
<organism evidence="3 4">
    <name type="scientific">Metarhizium brunneum</name>
    <dbReference type="NCBI Taxonomy" id="500148"/>
    <lineage>
        <taxon>Eukaryota</taxon>
        <taxon>Fungi</taxon>
        <taxon>Dikarya</taxon>
        <taxon>Ascomycota</taxon>
        <taxon>Pezizomycotina</taxon>
        <taxon>Sordariomycetes</taxon>
        <taxon>Hypocreomycetidae</taxon>
        <taxon>Hypocreales</taxon>
        <taxon>Clavicipitaceae</taxon>
        <taxon>Metarhizium</taxon>
    </lineage>
</organism>
<evidence type="ECO:0000256" key="1">
    <source>
        <dbReference type="SAM" id="MobiDB-lite"/>
    </source>
</evidence>
<evidence type="ECO:0000256" key="2">
    <source>
        <dbReference type="SAM" id="Phobius"/>
    </source>
</evidence>
<dbReference type="GeneID" id="26240410"/>